<evidence type="ECO:0000313" key="1">
    <source>
        <dbReference type="EMBL" id="GAH10400.1"/>
    </source>
</evidence>
<sequence>GIGCPLETPLIDYIQNLPKPAKRKQLLSDLEDLELKAAAKLTPDAAFLKTIPYLISKNLRLGIMSTLSAKASRHVLRSFRSIPSADMEVIISRDELRQYTPGANLIDVAAEKMDVAVENLLIVSTSASPTPGLIRTVGSATRS</sequence>
<reference evidence="1" key="1">
    <citation type="journal article" date="2014" name="Front. Microbiol.">
        <title>High frequency of phylogenetically diverse reductive dehalogenase-homologous genes in deep subseafloor sedimentary metagenomes.</title>
        <authorList>
            <person name="Kawai M."/>
            <person name="Futagami T."/>
            <person name="Toyoda A."/>
            <person name="Takaki Y."/>
            <person name="Nishi S."/>
            <person name="Hori S."/>
            <person name="Arai W."/>
            <person name="Tsubouchi T."/>
            <person name="Morono Y."/>
            <person name="Uchiyama I."/>
            <person name="Ito T."/>
            <person name="Fujiyama A."/>
            <person name="Inagaki F."/>
            <person name="Takami H."/>
        </authorList>
    </citation>
    <scope>NUCLEOTIDE SEQUENCE</scope>
    <source>
        <strain evidence="1">Expedition CK06-06</strain>
    </source>
</reference>
<organism evidence="1">
    <name type="scientific">marine sediment metagenome</name>
    <dbReference type="NCBI Taxonomy" id="412755"/>
    <lineage>
        <taxon>unclassified sequences</taxon>
        <taxon>metagenomes</taxon>
        <taxon>ecological metagenomes</taxon>
    </lineage>
</organism>
<name>X1DQ79_9ZZZZ</name>
<proteinExistence type="predicted"/>
<dbReference type="InterPro" id="IPR036412">
    <property type="entry name" value="HAD-like_sf"/>
</dbReference>
<dbReference type="SUPFAM" id="SSF56784">
    <property type="entry name" value="HAD-like"/>
    <property type="match status" value="1"/>
</dbReference>
<gene>
    <name evidence="1" type="ORF">S01H4_59685</name>
</gene>
<comment type="caution">
    <text evidence="1">The sequence shown here is derived from an EMBL/GenBank/DDBJ whole genome shotgun (WGS) entry which is preliminary data.</text>
</comment>
<feature type="non-terminal residue" evidence="1">
    <location>
        <position position="1"/>
    </location>
</feature>
<dbReference type="EMBL" id="BART01035045">
    <property type="protein sequence ID" value="GAH10400.1"/>
    <property type="molecule type" value="Genomic_DNA"/>
</dbReference>
<dbReference type="AlphaFoldDB" id="X1DQ79"/>
<accession>X1DQ79</accession>
<protein>
    <submittedName>
        <fullName evidence="1">Uncharacterized protein</fullName>
    </submittedName>
</protein>